<feature type="region of interest" description="Disordered" evidence="1">
    <location>
        <begin position="1"/>
        <end position="39"/>
    </location>
</feature>
<feature type="compositionally biased region" description="Polar residues" evidence="1">
    <location>
        <begin position="57"/>
        <end position="73"/>
    </location>
</feature>
<accession>A0A8S0TTL8</accession>
<keyword evidence="3" id="KW-1185">Reference proteome</keyword>
<gene>
    <name evidence="2" type="ORF">OLEA9_A060234</name>
</gene>
<protein>
    <submittedName>
        <fullName evidence="2">Uncharacterized protein</fullName>
    </submittedName>
</protein>
<evidence type="ECO:0000313" key="2">
    <source>
        <dbReference type="EMBL" id="CAA3009280.1"/>
    </source>
</evidence>
<reference evidence="2 3" key="1">
    <citation type="submission" date="2019-12" db="EMBL/GenBank/DDBJ databases">
        <authorList>
            <person name="Alioto T."/>
            <person name="Alioto T."/>
            <person name="Gomez Garrido J."/>
        </authorList>
    </citation>
    <scope>NUCLEOTIDE SEQUENCE [LARGE SCALE GENOMIC DNA]</scope>
</reference>
<proteinExistence type="predicted"/>
<dbReference type="EMBL" id="CACTIH010007315">
    <property type="protein sequence ID" value="CAA3009280.1"/>
    <property type="molecule type" value="Genomic_DNA"/>
</dbReference>
<dbReference type="Proteomes" id="UP000594638">
    <property type="component" value="Unassembled WGS sequence"/>
</dbReference>
<feature type="region of interest" description="Disordered" evidence="1">
    <location>
        <begin position="57"/>
        <end position="77"/>
    </location>
</feature>
<comment type="caution">
    <text evidence="2">The sequence shown here is derived from an EMBL/GenBank/DDBJ whole genome shotgun (WGS) entry which is preliminary data.</text>
</comment>
<dbReference type="Gramene" id="OE9A060234T1">
    <property type="protein sequence ID" value="OE9A060234C1"/>
    <property type="gene ID" value="OE9A060234"/>
</dbReference>
<dbReference type="AlphaFoldDB" id="A0A8S0TTL8"/>
<evidence type="ECO:0000313" key="3">
    <source>
        <dbReference type="Proteomes" id="UP000594638"/>
    </source>
</evidence>
<evidence type="ECO:0000256" key="1">
    <source>
        <dbReference type="SAM" id="MobiDB-lite"/>
    </source>
</evidence>
<organism evidence="2 3">
    <name type="scientific">Olea europaea subsp. europaea</name>
    <dbReference type="NCBI Taxonomy" id="158383"/>
    <lineage>
        <taxon>Eukaryota</taxon>
        <taxon>Viridiplantae</taxon>
        <taxon>Streptophyta</taxon>
        <taxon>Embryophyta</taxon>
        <taxon>Tracheophyta</taxon>
        <taxon>Spermatophyta</taxon>
        <taxon>Magnoliopsida</taxon>
        <taxon>eudicotyledons</taxon>
        <taxon>Gunneridae</taxon>
        <taxon>Pentapetalae</taxon>
        <taxon>asterids</taxon>
        <taxon>lamiids</taxon>
        <taxon>Lamiales</taxon>
        <taxon>Oleaceae</taxon>
        <taxon>Oleeae</taxon>
        <taxon>Olea</taxon>
    </lineage>
</organism>
<sequence length="104" mass="11429">MTCSLCGERGHNKRYHSRSDAPAIVDRGSQASTEHNPVEKHSFHFIPTPMVTQESRSSYLESGPTTMMSSQSVPGDVPTDIVNFDDVVDDLQEYGTIRGGMAIK</sequence>
<name>A0A8S0TTL8_OLEEU</name>